<dbReference type="GeneID" id="93163187"/>
<evidence type="ECO:0000313" key="4">
    <source>
        <dbReference type="Proteomes" id="UP000037392"/>
    </source>
</evidence>
<comment type="caution">
    <text evidence="3">The sequence shown here is derived from an EMBL/GenBank/DDBJ whole genome shotgun (WGS) entry which is preliminary data.</text>
</comment>
<dbReference type="Gene3D" id="3.40.190.10">
    <property type="entry name" value="Periplasmic binding protein-like II"/>
    <property type="match status" value="2"/>
</dbReference>
<evidence type="ECO:0000313" key="3">
    <source>
        <dbReference type="EMBL" id="KMW18593.1"/>
    </source>
</evidence>
<dbReference type="EMBL" id="ADLK01000022">
    <property type="protein sequence ID" value="KMW18593.1"/>
    <property type="molecule type" value="Genomic_DNA"/>
</dbReference>
<dbReference type="NCBIfam" id="TIGR02122">
    <property type="entry name" value="TRAP_TAXI"/>
    <property type="match status" value="1"/>
</dbReference>
<reference evidence="3 4" key="1">
    <citation type="submission" date="2011-04" db="EMBL/GenBank/DDBJ databases">
        <title>The Genome Sequence of Clostridium citroniae WAL-19142.</title>
        <authorList>
            <consortium name="The Broad Institute Genome Sequencing Platform"/>
            <person name="Earl A."/>
            <person name="Ward D."/>
            <person name="Feldgarden M."/>
            <person name="Gevers D."/>
            <person name="Warren Y.A."/>
            <person name="Tyrrell K.L."/>
            <person name="Citron D.M."/>
            <person name="Goldstein E.J."/>
            <person name="Daigneault M."/>
            <person name="Allen-Vercoe E."/>
            <person name="Young S.K."/>
            <person name="Zeng Q."/>
            <person name="Gargeya S."/>
            <person name="Fitzgerald M."/>
            <person name="Haas B."/>
            <person name="Abouelleil A."/>
            <person name="Alvarado L."/>
            <person name="Arachchi H.M."/>
            <person name="Berlin A."/>
            <person name="Brown A."/>
            <person name="Chapman S.B."/>
            <person name="Chen Z."/>
            <person name="Dunbar C."/>
            <person name="Freedman E."/>
            <person name="Gearin G."/>
            <person name="Gellesch M."/>
            <person name="Goldberg J."/>
            <person name="Griggs A."/>
            <person name="Gujja S."/>
            <person name="Heilman E.R."/>
            <person name="Heiman D."/>
            <person name="Howarth C."/>
            <person name="Larson L."/>
            <person name="Lui A."/>
            <person name="MacDonald P.J."/>
            <person name="Mehta T."/>
            <person name="Montmayeur A."/>
            <person name="Murphy C."/>
            <person name="Neiman D."/>
            <person name="Pearson M."/>
            <person name="Priest M."/>
            <person name="Roberts A."/>
            <person name="Saif S."/>
            <person name="Shea T."/>
            <person name="Shenoy N."/>
            <person name="Sisk P."/>
            <person name="Stolte C."/>
            <person name="Sykes S."/>
            <person name="White J."/>
            <person name="Yandava C."/>
            <person name="Wortman J."/>
            <person name="Nusbaum C."/>
            <person name="Birren B."/>
        </authorList>
    </citation>
    <scope>NUCLEOTIDE SEQUENCE [LARGE SCALE GENOMIC DNA]</scope>
    <source>
        <strain evidence="3 4">WAL-19142</strain>
    </source>
</reference>
<sequence>MKKTVKKLLALSMAAVMAAGLAGCSGSAETTTAADSKAETQAEAKTEAQAGGGESQAGGAYTVTDPVEITFATQDVGTTAYVYASTMANLFSDAFPSSSVIDVTTTSPGGVGSPVILENKQCNVTISNGAPAKWAAETGILGNPPTESVRGLAGGLDKAILNVIFTQSFVDKTGITTVEELVAQKYPVRIAVKSSGAFGELACNKVFEVLGVSYEDIESWGGSVTQTGSDAIVSLLKDGKADMTIDHIAPGQSATSELCMTAKMYFPQLSDDTLEKLTKEGFDYTVIPAGTWSGQETEIKTVGSPQVILVSADLDDAIVYTMTKALCENTQTLVNASAALEAFDPETAWEPIKLGAPIHPGAEAYYREMGYMK</sequence>
<keyword evidence="2" id="KW-0732">Signal</keyword>
<gene>
    <name evidence="3" type="ORF">HMPREF9470_02697</name>
</gene>
<dbReference type="InterPro" id="IPR011852">
    <property type="entry name" value="TRAP_TAXI"/>
</dbReference>
<feature type="chain" id="PRO_5039331619" description="TAXI family TRAP transporter solute receptor" evidence="2">
    <location>
        <begin position="19"/>
        <end position="373"/>
    </location>
</feature>
<dbReference type="PATRIC" id="fig|742734.4.peg.2895"/>
<dbReference type="Pfam" id="PF16868">
    <property type="entry name" value="NMT1_3"/>
    <property type="match status" value="1"/>
</dbReference>
<organism evidence="3 4">
    <name type="scientific">[Clostridium] citroniae WAL-19142</name>
    <dbReference type="NCBI Taxonomy" id="742734"/>
    <lineage>
        <taxon>Bacteria</taxon>
        <taxon>Bacillati</taxon>
        <taxon>Bacillota</taxon>
        <taxon>Clostridia</taxon>
        <taxon>Lachnospirales</taxon>
        <taxon>Lachnospiraceae</taxon>
        <taxon>Enterocloster</taxon>
    </lineage>
</organism>
<feature type="signal peptide" evidence="2">
    <location>
        <begin position="1"/>
        <end position="18"/>
    </location>
</feature>
<dbReference type="OrthoDB" id="9776669at2"/>
<evidence type="ECO:0008006" key="5">
    <source>
        <dbReference type="Google" id="ProtNLM"/>
    </source>
</evidence>
<feature type="region of interest" description="Disordered" evidence="1">
    <location>
        <begin position="33"/>
        <end position="59"/>
    </location>
</feature>
<protein>
    <recommendedName>
        <fullName evidence="5">TAXI family TRAP transporter solute receptor</fullName>
    </recommendedName>
</protein>
<feature type="compositionally biased region" description="Basic and acidic residues" evidence="1">
    <location>
        <begin position="36"/>
        <end position="46"/>
    </location>
</feature>
<dbReference type="PROSITE" id="PS51257">
    <property type="entry name" value="PROKAR_LIPOPROTEIN"/>
    <property type="match status" value="1"/>
</dbReference>
<evidence type="ECO:0000256" key="1">
    <source>
        <dbReference type="SAM" id="MobiDB-lite"/>
    </source>
</evidence>
<proteinExistence type="predicted"/>
<name>A0A0J9C0H6_9FIRM</name>
<evidence type="ECO:0000256" key="2">
    <source>
        <dbReference type="SAM" id="SignalP"/>
    </source>
</evidence>
<dbReference type="AlphaFoldDB" id="A0A0J9C0H6"/>
<dbReference type="PANTHER" id="PTHR42941:SF1">
    <property type="entry name" value="SLL1037 PROTEIN"/>
    <property type="match status" value="1"/>
</dbReference>
<dbReference type="PANTHER" id="PTHR42941">
    <property type="entry name" value="SLL1037 PROTEIN"/>
    <property type="match status" value="1"/>
</dbReference>
<dbReference type="RefSeq" id="WP_007865769.1">
    <property type="nucleotide sequence ID" value="NZ_KQ235878.1"/>
</dbReference>
<dbReference type="SUPFAM" id="SSF53850">
    <property type="entry name" value="Periplasmic binding protein-like II"/>
    <property type="match status" value="1"/>
</dbReference>
<accession>A0A0J9C0H6</accession>
<dbReference type="Proteomes" id="UP000037392">
    <property type="component" value="Unassembled WGS sequence"/>
</dbReference>